<feature type="chain" id="PRO_5007886027" evidence="2">
    <location>
        <begin position="22"/>
        <end position="524"/>
    </location>
</feature>
<dbReference type="Proteomes" id="UP000077013">
    <property type="component" value="Unassembled WGS sequence"/>
</dbReference>
<evidence type="ECO:0000313" key="6">
    <source>
        <dbReference type="Proteomes" id="UP000077013"/>
    </source>
</evidence>
<feature type="domain" description="T9SS-like galactose binding" evidence="4">
    <location>
        <begin position="296"/>
        <end position="397"/>
    </location>
</feature>
<dbReference type="InterPro" id="IPR056600">
    <property type="entry name" value="GBD_T9SS_assoc"/>
</dbReference>
<dbReference type="Pfam" id="PF23759">
    <property type="entry name" value="GBD_T9SS_assoc"/>
    <property type="match status" value="1"/>
</dbReference>
<dbReference type="STRING" id="1763537.ULVI_15130"/>
<dbReference type="EMBL" id="LRXL01000053">
    <property type="protein sequence ID" value="OAB75807.1"/>
    <property type="molecule type" value="Genomic_DNA"/>
</dbReference>
<evidence type="ECO:0000259" key="4">
    <source>
        <dbReference type="Pfam" id="PF23759"/>
    </source>
</evidence>
<evidence type="ECO:0000256" key="2">
    <source>
        <dbReference type="SAM" id="SignalP"/>
    </source>
</evidence>
<dbReference type="AlphaFoldDB" id="A0A167ERF8"/>
<dbReference type="OrthoDB" id="1401747at2"/>
<accession>A0A167ERF8</accession>
<dbReference type="Gene3D" id="2.60.120.260">
    <property type="entry name" value="Galactose-binding domain-like"/>
    <property type="match status" value="1"/>
</dbReference>
<keyword evidence="6" id="KW-1185">Reference proteome</keyword>
<dbReference type="Pfam" id="PF18962">
    <property type="entry name" value="Por_Secre_tail"/>
    <property type="match status" value="1"/>
</dbReference>
<feature type="domain" description="Secretion system C-terminal sorting" evidence="3">
    <location>
        <begin position="456"/>
        <end position="518"/>
    </location>
</feature>
<evidence type="ECO:0000259" key="3">
    <source>
        <dbReference type="Pfam" id="PF18962"/>
    </source>
</evidence>
<gene>
    <name evidence="5" type="ORF">ULVI_15130</name>
</gene>
<dbReference type="InterPro" id="IPR026444">
    <property type="entry name" value="Secre_tail"/>
</dbReference>
<protein>
    <submittedName>
        <fullName evidence="5">Uncharacterized protein</fullName>
    </submittedName>
</protein>
<evidence type="ECO:0000256" key="1">
    <source>
        <dbReference type="ARBA" id="ARBA00022729"/>
    </source>
</evidence>
<dbReference type="NCBIfam" id="TIGR04183">
    <property type="entry name" value="Por_Secre_tail"/>
    <property type="match status" value="1"/>
</dbReference>
<feature type="signal peptide" evidence="2">
    <location>
        <begin position="1"/>
        <end position="21"/>
    </location>
</feature>
<reference evidence="5 6" key="1">
    <citation type="submission" date="2016-02" db="EMBL/GenBank/DDBJ databases">
        <title>Ulvibacter sp. LPB0005, isolated from Thais luteostoma.</title>
        <authorList>
            <person name="Shin S.-K."/>
            <person name="Yi H."/>
        </authorList>
    </citation>
    <scope>NUCLEOTIDE SEQUENCE [LARGE SCALE GENOMIC DNA]</scope>
    <source>
        <strain evidence="5 6">LPB0005</strain>
    </source>
</reference>
<evidence type="ECO:0000313" key="5">
    <source>
        <dbReference type="EMBL" id="OAB75807.1"/>
    </source>
</evidence>
<keyword evidence="1 2" id="KW-0732">Signal</keyword>
<comment type="caution">
    <text evidence="5">The sequence shown here is derived from an EMBL/GenBank/DDBJ whole genome shotgun (WGS) entry which is preliminary data.</text>
</comment>
<dbReference type="NCBIfam" id="NF038128">
    <property type="entry name" value="choice_anch_J"/>
    <property type="match status" value="1"/>
</dbReference>
<proteinExistence type="predicted"/>
<dbReference type="RefSeq" id="WP_068593646.1">
    <property type="nucleotide sequence ID" value="NZ_LRXL01000053.1"/>
</dbReference>
<sequence length="524" mass="56337">MKKITLLYTTLFLVAFSQLQAQCDVIIPNYIETFNAGIVPPDCWSEATAGTPETGPMELGGGLWAEDDYLNDTVASGDMDNSARINLFFNTTADWLISPAFDLSGSDYELVYNVAVTGFGNSNPSNMGSDDEVQVLISEDDGVTWNALTTYNTSNTPSNAGQEERIDLSEYTGNAIFAFWASEGTTNDPEDYDFFIDEFQVREPLNCTPPTFDLVVTEGCIGEDGEFNVAVNINTLGSAPAIVITDDQGSVPQTVTEIGSFGFGPYVSGTIITYTLTGDDPDCTQVRSVSFICIPENDNCITPTGLVVGEDFNTNPITATNQSATDSMEADPTNCDVAGGNGNYMGGDVWFSVTVPADGIVTIETNSVDGSSLSDSAMAVYSGECGTLTQIECDDDDSDDGNFSLISINDTSLANTTLLVRVWEFGNNAFGEFLVSAYNPNILNVADIDNASVFSMYPNPTENLLHIKGVSGKSEIRIVNMIGQVVYSKNTTQNFVDVSTLPSGIYNLQINNNEASQTLRFVKN</sequence>
<organism evidence="5 6">
    <name type="scientific">Cochleicola gelatinilyticus</name>
    <dbReference type="NCBI Taxonomy" id="1763537"/>
    <lineage>
        <taxon>Bacteria</taxon>
        <taxon>Pseudomonadati</taxon>
        <taxon>Bacteroidota</taxon>
        <taxon>Flavobacteriia</taxon>
        <taxon>Flavobacteriales</taxon>
        <taxon>Flavobacteriaceae</taxon>
        <taxon>Cochleicola</taxon>
    </lineage>
</organism>
<name>A0A167ERF8_9FLAO</name>